<name>A0A095SWF4_9FLAO</name>
<comment type="similarity">
    <text evidence="2 11 12 17">Belongs to the histidinol dehydrogenase family.</text>
</comment>
<dbReference type="RefSeq" id="WP_035124812.1">
    <property type="nucleotide sequence ID" value="NZ_JRHH01000002.1"/>
</dbReference>
<dbReference type="GO" id="GO:0008270">
    <property type="term" value="F:zinc ion binding"/>
    <property type="evidence" value="ECO:0007669"/>
    <property type="project" value="UniProtKB-UniRule"/>
</dbReference>
<dbReference type="CDD" id="cd06572">
    <property type="entry name" value="Histidinol_dh"/>
    <property type="match status" value="1"/>
</dbReference>
<evidence type="ECO:0000256" key="3">
    <source>
        <dbReference type="ARBA" id="ARBA00012965"/>
    </source>
</evidence>
<sequence>MKTYINPNPEQWSELAKRKTVATADLNETVKAVFNDIQKNGSKAVKKYTSYFDGVSIENFEVTASEIENAVAQIPSELKNAIQIAADNISKFHSSQKEIPTKIETTSGVFCWRESRAIDTIGIYIPGGTAPLFSTVLMLAIPAKIAGCKNIILCSPPDKNGNINPAILYAAQLTGVTQMYKVGGIQAIAALTFGTDEIPKVSKIFGPGNQYVTAAKQYAQQLGLAIDMPAGPSELLVIADASCDPEFVASDLLSQAEHGGDSQVILVTNSEEIVAKVSVAIEKQKAVLPRQVTVEKALENSRALVFEDIQRAIEFSNFYAPEHLILAIENAEDKIEFIENAGSIFIGNYSCESAGDYASGTNHTLPTNGYAKNYSGVSLDSFVKKITIQKLTSQGIQNLGPTIEIMAAAEQLDAHKNAVSIRLKKLQNG</sequence>
<gene>
    <name evidence="11" type="primary">hisD</name>
    <name evidence="18" type="ORF">LG45_04565</name>
</gene>
<feature type="binding site" evidence="11 15">
    <location>
        <position position="323"/>
    </location>
    <ligand>
        <name>substrate</name>
    </ligand>
</feature>
<feature type="binding site" evidence="11 16">
    <location>
        <position position="415"/>
    </location>
    <ligand>
        <name>Zn(2+)</name>
        <dbReference type="ChEBI" id="CHEBI:29105"/>
    </ligand>
</feature>
<keyword evidence="19" id="KW-1185">Reference proteome</keyword>
<evidence type="ECO:0000313" key="19">
    <source>
        <dbReference type="Proteomes" id="UP000029554"/>
    </source>
</evidence>
<dbReference type="EMBL" id="JRHH01000002">
    <property type="protein sequence ID" value="KGD68917.1"/>
    <property type="molecule type" value="Genomic_DNA"/>
</dbReference>
<dbReference type="GO" id="GO:0005829">
    <property type="term" value="C:cytosol"/>
    <property type="evidence" value="ECO:0007669"/>
    <property type="project" value="TreeGrafter"/>
</dbReference>
<dbReference type="OrthoDB" id="9805269at2"/>
<feature type="binding site" evidence="11 14">
    <location>
        <position position="186"/>
    </location>
    <ligand>
        <name>NAD(+)</name>
        <dbReference type="ChEBI" id="CHEBI:57540"/>
    </ligand>
</feature>
<evidence type="ECO:0000256" key="2">
    <source>
        <dbReference type="ARBA" id="ARBA00010178"/>
    </source>
</evidence>
<keyword evidence="5 11" id="KW-0479">Metal-binding</keyword>
<evidence type="ECO:0000256" key="14">
    <source>
        <dbReference type="PIRSR" id="PIRSR000099-2"/>
    </source>
</evidence>
<feature type="binding site" evidence="11 15">
    <location>
        <position position="233"/>
    </location>
    <ligand>
        <name>substrate</name>
    </ligand>
</feature>
<dbReference type="UniPathway" id="UPA00031">
    <property type="reaction ID" value="UER00014"/>
</dbReference>
<feature type="binding site" evidence="11 16">
    <location>
        <position position="356"/>
    </location>
    <ligand>
        <name>Zn(2+)</name>
        <dbReference type="ChEBI" id="CHEBI:29105"/>
    </ligand>
</feature>
<evidence type="ECO:0000256" key="11">
    <source>
        <dbReference type="HAMAP-Rule" id="MF_01024"/>
    </source>
</evidence>
<feature type="binding site" evidence="11 15">
    <location>
        <position position="415"/>
    </location>
    <ligand>
        <name>substrate</name>
    </ligand>
</feature>
<feature type="active site" description="Proton acceptor" evidence="11 13">
    <location>
        <position position="322"/>
    </location>
</feature>
<feature type="binding site" evidence="11 16">
    <location>
        <position position="255"/>
    </location>
    <ligand>
        <name>Zn(2+)</name>
        <dbReference type="ChEBI" id="CHEBI:29105"/>
    </ligand>
</feature>
<evidence type="ECO:0000256" key="15">
    <source>
        <dbReference type="PIRSR" id="PIRSR000099-3"/>
    </source>
</evidence>
<dbReference type="STRING" id="1453498.LG45_04565"/>
<evidence type="ECO:0000256" key="1">
    <source>
        <dbReference type="ARBA" id="ARBA00004940"/>
    </source>
</evidence>
<feature type="binding site" evidence="11 15">
    <location>
        <position position="255"/>
    </location>
    <ligand>
        <name>substrate</name>
    </ligand>
</feature>
<comment type="cofactor">
    <cofactor evidence="11 16">
        <name>Zn(2+)</name>
        <dbReference type="ChEBI" id="CHEBI:29105"/>
    </cofactor>
    <text evidence="11 16">Binds 1 zinc ion per subunit.</text>
</comment>
<dbReference type="GO" id="GO:0000105">
    <property type="term" value="P:L-histidine biosynthetic process"/>
    <property type="evidence" value="ECO:0007669"/>
    <property type="project" value="UniProtKB-UniRule"/>
</dbReference>
<dbReference type="PANTHER" id="PTHR21256">
    <property type="entry name" value="HISTIDINOL DEHYDROGENASE HDH"/>
    <property type="match status" value="1"/>
</dbReference>
<dbReference type="NCBIfam" id="TIGR00069">
    <property type="entry name" value="hisD"/>
    <property type="match status" value="1"/>
</dbReference>
<accession>A0A095SWF4</accession>
<dbReference type="eggNOG" id="COG0141">
    <property type="taxonomic scope" value="Bacteria"/>
</dbReference>
<dbReference type="InterPro" id="IPR001692">
    <property type="entry name" value="Histidinol_DH_CS"/>
</dbReference>
<comment type="function">
    <text evidence="11">Catalyzes the sequential NAD-dependent oxidations of L-histidinol to L-histidinaldehyde and then to L-histidine.</text>
</comment>
<dbReference type="Pfam" id="PF00815">
    <property type="entry name" value="Histidinol_dh"/>
    <property type="match status" value="1"/>
</dbReference>
<evidence type="ECO:0000256" key="9">
    <source>
        <dbReference type="ARBA" id="ARBA00023102"/>
    </source>
</evidence>
<organism evidence="18 19">
    <name type="scientific">Flavobacterium aquatile LMG 4008 = ATCC 11947</name>
    <dbReference type="NCBI Taxonomy" id="1453498"/>
    <lineage>
        <taxon>Bacteria</taxon>
        <taxon>Pseudomonadati</taxon>
        <taxon>Bacteroidota</taxon>
        <taxon>Flavobacteriia</taxon>
        <taxon>Flavobacteriales</taxon>
        <taxon>Flavobacteriaceae</taxon>
        <taxon>Flavobacterium</taxon>
    </lineage>
</organism>
<dbReference type="GO" id="GO:0004399">
    <property type="term" value="F:histidinol dehydrogenase activity"/>
    <property type="evidence" value="ECO:0007669"/>
    <property type="project" value="UniProtKB-UniRule"/>
</dbReference>
<feature type="binding site" evidence="11 16">
    <location>
        <position position="258"/>
    </location>
    <ligand>
        <name>Zn(2+)</name>
        <dbReference type="ChEBI" id="CHEBI:29105"/>
    </ligand>
</feature>
<evidence type="ECO:0000256" key="7">
    <source>
        <dbReference type="ARBA" id="ARBA00023002"/>
    </source>
</evidence>
<protein>
    <recommendedName>
        <fullName evidence="3 11">Histidinol dehydrogenase</fullName>
        <shortName evidence="11">HDH</shortName>
        <ecNumber evidence="3 11">1.1.1.23</ecNumber>
    </recommendedName>
</protein>
<feature type="active site" description="Proton acceptor" evidence="11 13">
    <location>
        <position position="323"/>
    </location>
</feature>
<evidence type="ECO:0000256" key="5">
    <source>
        <dbReference type="ARBA" id="ARBA00022723"/>
    </source>
</evidence>
<dbReference type="Proteomes" id="UP000029554">
    <property type="component" value="Unassembled WGS sequence"/>
</dbReference>
<dbReference type="HAMAP" id="MF_01024">
    <property type="entry name" value="HisD"/>
    <property type="match status" value="1"/>
</dbReference>
<dbReference type="InterPro" id="IPR022695">
    <property type="entry name" value="Histidinol_DH_monofunct"/>
</dbReference>
<dbReference type="Gene3D" id="3.40.50.1980">
    <property type="entry name" value="Nitrogenase molybdenum iron protein domain"/>
    <property type="match status" value="2"/>
</dbReference>
<evidence type="ECO:0000256" key="8">
    <source>
        <dbReference type="ARBA" id="ARBA00023027"/>
    </source>
</evidence>
<dbReference type="PROSITE" id="PS00611">
    <property type="entry name" value="HISOL_DEHYDROGENASE"/>
    <property type="match status" value="1"/>
</dbReference>
<dbReference type="EC" id="1.1.1.23" evidence="3 11"/>
<comment type="pathway">
    <text evidence="1 11">Amino-acid biosynthesis; L-histidine biosynthesis; L-histidine from 5-phospho-alpha-D-ribose 1-diphosphate: step 9/9.</text>
</comment>
<comment type="catalytic activity">
    <reaction evidence="10 11">
        <text>L-histidinol + 2 NAD(+) + H2O = L-histidine + 2 NADH + 3 H(+)</text>
        <dbReference type="Rhea" id="RHEA:20641"/>
        <dbReference type="ChEBI" id="CHEBI:15377"/>
        <dbReference type="ChEBI" id="CHEBI:15378"/>
        <dbReference type="ChEBI" id="CHEBI:57540"/>
        <dbReference type="ChEBI" id="CHEBI:57595"/>
        <dbReference type="ChEBI" id="CHEBI:57699"/>
        <dbReference type="ChEBI" id="CHEBI:57945"/>
        <dbReference type="EC" id="1.1.1.23"/>
    </reaction>
</comment>
<feature type="binding site" evidence="11 14">
    <location>
        <position position="124"/>
    </location>
    <ligand>
        <name>NAD(+)</name>
        <dbReference type="ChEBI" id="CHEBI:57540"/>
    </ligand>
</feature>
<dbReference type="InterPro" id="IPR012131">
    <property type="entry name" value="Hstdl_DH"/>
</dbReference>
<dbReference type="PANTHER" id="PTHR21256:SF2">
    <property type="entry name" value="HISTIDINE BIOSYNTHESIS TRIFUNCTIONAL PROTEIN"/>
    <property type="match status" value="1"/>
</dbReference>
<dbReference type="SUPFAM" id="SSF53720">
    <property type="entry name" value="ALDH-like"/>
    <property type="match status" value="1"/>
</dbReference>
<feature type="binding site" evidence="11 15">
    <location>
        <position position="410"/>
    </location>
    <ligand>
        <name>substrate</name>
    </ligand>
</feature>
<evidence type="ECO:0000313" key="18">
    <source>
        <dbReference type="EMBL" id="KGD68917.1"/>
    </source>
</evidence>
<evidence type="ECO:0000256" key="4">
    <source>
        <dbReference type="ARBA" id="ARBA00022605"/>
    </source>
</evidence>
<dbReference type="Gene3D" id="1.20.5.1300">
    <property type="match status" value="1"/>
</dbReference>
<comment type="caution">
    <text evidence="18">The sequence shown here is derived from an EMBL/GenBank/DDBJ whole genome shotgun (WGS) entry which is preliminary data.</text>
</comment>
<reference evidence="18 19" key="1">
    <citation type="submission" date="2014-09" db="EMBL/GenBank/DDBJ databases">
        <title>Whole Genome Shotgun of Flavobacterium aquatile LMG 4008.</title>
        <authorList>
            <person name="Gale A.N."/>
            <person name="Pipes S.E."/>
            <person name="Newman J.D."/>
        </authorList>
    </citation>
    <scope>NUCLEOTIDE SEQUENCE [LARGE SCALE GENOMIC DNA]</scope>
    <source>
        <strain evidence="18 19">LMG 4008</strain>
    </source>
</reference>
<keyword evidence="9 11" id="KW-0368">Histidine biosynthesis</keyword>
<dbReference type="FunFam" id="3.40.50.1980:FF:000001">
    <property type="entry name" value="Histidinol dehydrogenase"/>
    <property type="match status" value="1"/>
</dbReference>
<evidence type="ECO:0000256" key="16">
    <source>
        <dbReference type="PIRSR" id="PIRSR000099-4"/>
    </source>
</evidence>
<keyword evidence="4 11" id="KW-0028">Amino-acid biosynthesis</keyword>
<evidence type="ECO:0000256" key="10">
    <source>
        <dbReference type="ARBA" id="ARBA00049489"/>
    </source>
</evidence>
<dbReference type="AlphaFoldDB" id="A0A095SWF4"/>
<keyword evidence="8 11" id="KW-0520">NAD</keyword>
<dbReference type="FunFam" id="1.20.5.1300:FF:000002">
    <property type="entry name" value="Histidinol dehydrogenase, chloroplastic"/>
    <property type="match status" value="1"/>
</dbReference>
<feature type="binding site" evidence="11 15">
    <location>
        <position position="356"/>
    </location>
    <ligand>
        <name>substrate</name>
    </ligand>
</feature>
<dbReference type="InterPro" id="IPR016161">
    <property type="entry name" value="Ald_DH/histidinol_DH"/>
</dbReference>
<evidence type="ECO:0000256" key="6">
    <source>
        <dbReference type="ARBA" id="ARBA00022833"/>
    </source>
</evidence>
<proteinExistence type="inferred from homology"/>
<dbReference type="GO" id="GO:0051287">
    <property type="term" value="F:NAD binding"/>
    <property type="evidence" value="ECO:0007669"/>
    <property type="project" value="InterPro"/>
</dbReference>
<keyword evidence="7 11" id="KW-0560">Oxidoreductase</keyword>
<keyword evidence="6 11" id="KW-0862">Zinc</keyword>
<evidence type="ECO:0000256" key="17">
    <source>
        <dbReference type="RuleBase" id="RU004175"/>
    </source>
</evidence>
<dbReference type="PRINTS" id="PR00083">
    <property type="entry name" value="HOLDHDRGNASE"/>
</dbReference>
<feature type="binding site" evidence="11 14">
    <location>
        <position position="209"/>
    </location>
    <ligand>
        <name>NAD(+)</name>
        <dbReference type="ChEBI" id="CHEBI:57540"/>
    </ligand>
</feature>
<feature type="binding site" evidence="11 15">
    <location>
        <position position="258"/>
    </location>
    <ligand>
        <name>substrate</name>
    </ligand>
</feature>
<evidence type="ECO:0000256" key="12">
    <source>
        <dbReference type="PIRNR" id="PIRNR000099"/>
    </source>
</evidence>
<evidence type="ECO:0000256" key="13">
    <source>
        <dbReference type="PIRSR" id="PIRSR000099-1"/>
    </source>
</evidence>
<dbReference type="PIRSF" id="PIRSF000099">
    <property type="entry name" value="Histidinol_dh"/>
    <property type="match status" value="1"/>
</dbReference>